<dbReference type="EMBL" id="AP025739">
    <property type="protein sequence ID" value="BDI29356.1"/>
    <property type="molecule type" value="Genomic_DNA"/>
</dbReference>
<keyword evidence="8" id="KW-1185">Reference proteome</keyword>
<dbReference type="Proteomes" id="UP000287394">
    <property type="component" value="Chromosome"/>
</dbReference>
<keyword evidence="2" id="KW-1003">Cell membrane</keyword>
<dbReference type="PANTHER" id="PTHR22926:SF3">
    <property type="entry name" value="UNDECAPRENYL-PHOSPHATE ALPHA-N-ACETYLGLUCOSAMINYL 1-PHOSPHATE TRANSFERASE"/>
    <property type="match status" value="1"/>
</dbReference>
<evidence type="ECO:0000256" key="1">
    <source>
        <dbReference type="ARBA" id="ARBA00004651"/>
    </source>
</evidence>
<sequence length="343" mass="37020">MWRLVPIAFALSLALTYLLTPLVRKLAIRFGAVAIPRDRDVHPEPVPRWGGVSMVAAFLLTLGALYIYTLVRNDHMHFAAPWSAHQIHQFSGIFLATALIAIVGALDDKFELSAIWQSLALVASGLILYLSGVSIEGITNPFYNAPLNSHGYDPRSWLAFPAWFSALATVIWVFGVAKTVDFIDGLDGLASGVCAICATTLALMSAQTGQYEVTIIAAAVVGVCVGFLRYNYNPATIIMGTVGAQFLGFVLAAIAIVGTLKIPATVSVLLPLLVLGVPIFDGIRVVTQRAIKRTPAYLPDKTSHIHHILLNKGLSVKRAVWVIYGLTAGLCLVALVIFHQVRH</sequence>
<dbReference type="GO" id="GO:0044038">
    <property type="term" value="P:cell wall macromolecule biosynthetic process"/>
    <property type="evidence" value="ECO:0007669"/>
    <property type="project" value="TreeGrafter"/>
</dbReference>
<dbReference type="OrthoDB" id="9805475at2"/>
<dbReference type="AlphaFoldDB" id="A0A402D715"/>
<evidence type="ECO:0000313" key="7">
    <source>
        <dbReference type="EMBL" id="BDI29356.1"/>
    </source>
</evidence>
<keyword evidence="6" id="KW-0472">Membrane</keyword>
<keyword evidence="5" id="KW-1133">Transmembrane helix</keyword>
<accession>A0A402D715</accession>
<evidence type="ECO:0000256" key="5">
    <source>
        <dbReference type="ARBA" id="ARBA00022989"/>
    </source>
</evidence>
<dbReference type="CDD" id="cd06853">
    <property type="entry name" value="GT_WecA_like"/>
    <property type="match status" value="1"/>
</dbReference>
<keyword evidence="3 7" id="KW-0808">Transferase</keyword>
<keyword evidence="4" id="KW-0812">Transmembrane</keyword>
<dbReference type="Pfam" id="PF00953">
    <property type="entry name" value="Glycos_transf_4"/>
    <property type="match status" value="1"/>
</dbReference>
<organism evidence="7 8">
    <name type="scientific">Capsulimonas corticalis</name>
    <dbReference type="NCBI Taxonomy" id="2219043"/>
    <lineage>
        <taxon>Bacteria</taxon>
        <taxon>Bacillati</taxon>
        <taxon>Armatimonadota</taxon>
        <taxon>Armatimonadia</taxon>
        <taxon>Capsulimonadales</taxon>
        <taxon>Capsulimonadaceae</taxon>
        <taxon>Capsulimonas</taxon>
    </lineage>
</organism>
<dbReference type="FunCoup" id="A0A402D715">
    <property type="interactions" value="256"/>
</dbReference>
<evidence type="ECO:0000256" key="4">
    <source>
        <dbReference type="ARBA" id="ARBA00022692"/>
    </source>
</evidence>
<dbReference type="GO" id="GO:0009103">
    <property type="term" value="P:lipopolysaccharide biosynthetic process"/>
    <property type="evidence" value="ECO:0007669"/>
    <property type="project" value="TreeGrafter"/>
</dbReference>
<dbReference type="RefSeq" id="WP_119325234.1">
    <property type="nucleotide sequence ID" value="NZ_AP025739.1"/>
</dbReference>
<reference evidence="7 8" key="1">
    <citation type="journal article" date="2019" name="Int. J. Syst. Evol. Microbiol.">
        <title>Capsulimonas corticalis gen. nov., sp. nov., an aerobic capsulated bacterium, of a novel bacterial order, Capsulimonadales ord. nov., of the class Armatimonadia of the phylum Armatimonadetes.</title>
        <authorList>
            <person name="Li J."/>
            <person name="Kudo C."/>
            <person name="Tonouchi A."/>
        </authorList>
    </citation>
    <scope>NUCLEOTIDE SEQUENCE [LARGE SCALE GENOMIC DNA]</scope>
    <source>
        <strain evidence="7 8">AX-7</strain>
    </source>
</reference>
<proteinExistence type="predicted"/>
<dbReference type="GO" id="GO:0071555">
    <property type="term" value="P:cell wall organization"/>
    <property type="evidence" value="ECO:0007669"/>
    <property type="project" value="TreeGrafter"/>
</dbReference>
<dbReference type="KEGG" id="ccot:CCAX7_14070"/>
<comment type="subcellular location">
    <subcellularLocation>
        <location evidence="1">Cell membrane</location>
        <topology evidence="1">Multi-pass membrane protein</topology>
    </subcellularLocation>
</comment>
<dbReference type="PANTHER" id="PTHR22926">
    <property type="entry name" value="PHOSPHO-N-ACETYLMURAMOYL-PENTAPEPTIDE-TRANSFERASE"/>
    <property type="match status" value="1"/>
</dbReference>
<evidence type="ECO:0000256" key="3">
    <source>
        <dbReference type="ARBA" id="ARBA00022679"/>
    </source>
</evidence>
<dbReference type="GO" id="GO:0005886">
    <property type="term" value="C:plasma membrane"/>
    <property type="evidence" value="ECO:0007669"/>
    <property type="project" value="UniProtKB-SubCell"/>
</dbReference>
<evidence type="ECO:0000256" key="2">
    <source>
        <dbReference type="ARBA" id="ARBA00022475"/>
    </source>
</evidence>
<evidence type="ECO:0000313" key="8">
    <source>
        <dbReference type="Proteomes" id="UP000287394"/>
    </source>
</evidence>
<gene>
    <name evidence="7" type="primary">tagO</name>
    <name evidence="7" type="ORF">CCAX7_14070</name>
</gene>
<evidence type="ECO:0000256" key="6">
    <source>
        <dbReference type="ARBA" id="ARBA00023136"/>
    </source>
</evidence>
<protein>
    <submittedName>
        <fullName evidence="7">Undecaprenyl-phosphate alpha-N-acetylglucosaminyl 1-phosphate transferase</fullName>
    </submittedName>
</protein>
<name>A0A402D715_9BACT</name>
<dbReference type="GO" id="GO:0016780">
    <property type="term" value="F:phosphotransferase activity, for other substituted phosphate groups"/>
    <property type="evidence" value="ECO:0007669"/>
    <property type="project" value="InterPro"/>
</dbReference>
<dbReference type="InterPro" id="IPR000715">
    <property type="entry name" value="Glycosyl_transferase_4"/>
</dbReference>